<sequence>MTAQQSSSSRARTHTSPNTSLEWMARSQLCGRQVYFDPRRGMTFWEPAGLLAEAWPVLGPLVSTRTQALALRLPAAAFSIHFAMIGESPQTTTPNVVFCLEDDALREAIRNDGRLRDIMSSTFPPIELHFCPNLPKLLAADAPEVQLQPPQNANAIPSGPPYGVWTTAAGPKVGTRIYVAGRNGGSPRIATAGVVFRHGDTTIQTTVRHVFFPLDTTSAALTNPSFSSDLVLEDSDDDDEDDPCSSTGESTNDELVEGDEQDGRSPQATPNTSFSAQESSPFDIEIGHAPENGKAPEIPRDATRIGSALRHTVEGAQRAVDCALVEVQAGENADPNFFSYDPFDPTRGFRVTKLANIKNMPSGAPVLVATPTGLVKGALGTTLAYFKPKYQRESLAAYPLTLDAGMALKEGDCGSVALHIQAEEVSLLGHVVFGHPGIVYILPIDLLFEDMARVLRLRPEEIQLHPGPPHARNVRTEFASRKFFTSMGEPAMPRRRPLRGLLRKVGEKMDSARTRALVVMERRKGVVEFTYSFHHLFFRLPPEIRDEVVNCLEFRDAMSLRRVSRSFRHAVSVNGLGISKRFLDENPLPPLALQLYPHAAPDLAHVHMVGHRHSVAWKLADHVVQWLRQEMYLCGSRHQQVHFRPKKVRMKQRLLPSLLLLGRFFELSYDAIEDARREHGEEVKEGPLYFPSEGRVTGGCSNELVVQTKNIALIFVNFLERALSPPSKHGTAERALRNLRHGSPFSSKPLAKEEIAAVLYHGGLGHIVEVLDLGSLEGKTAAVRAYCDSPTLPPVPPTGDAASPNRRTGLDTGQVAAKTSLLRLRKLLPRLPRLEHIWQPPDEGVTGTRNTAVAQAQRRAAVMRELVQEDDTIADGLYREGGHDLWHALSDMERSRRMLPPSGF</sequence>
<reference evidence="3" key="1">
    <citation type="submission" date="2023-06" db="EMBL/GenBank/DDBJ databases">
        <title>Genome-scale phylogeny and comparative genomics of the fungal order Sordariales.</title>
        <authorList>
            <consortium name="Lawrence Berkeley National Laboratory"/>
            <person name="Hensen N."/>
            <person name="Bonometti L."/>
            <person name="Westerberg I."/>
            <person name="Brannstrom I.O."/>
            <person name="Guillou S."/>
            <person name="Cros-Aarteil S."/>
            <person name="Calhoun S."/>
            <person name="Haridas S."/>
            <person name="Kuo A."/>
            <person name="Mondo S."/>
            <person name="Pangilinan J."/>
            <person name="Riley R."/>
            <person name="Labutti K."/>
            <person name="Andreopoulos B."/>
            <person name="Lipzen A."/>
            <person name="Chen C."/>
            <person name="Yanf M."/>
            <person name="Daum C."/>
            <person name="Ng V."/>
            <person name="Clum A."/>
            <person name="Steindorff A."/>
            <person name="Ohm R."/>
            <person name="Martin F."/>
            <person name="Silar P."/>
            <person name="Natvig D."/>
            <person name="Lalanne C."/>
            <person name="Gautier V."/>
            <person name="Ament-Velasquez S.L."/>
            <person name="Kruys A."/>
            <person name="Hutchinson M.I."/>
            <person name="Powell A.J."/>
            <person name="Barry K."/>
            <person name="Miller A.N."/>
            <person name="Grigoriev I.V."/>
            <person name="Debuchy R."/>
            <person name="Gladieux P."/>
            <person name="Thoren M.H."/>
            <person name="Johannesson H."/>
        </authorList>
    </citation>
    <scope>NUCLEOTIDE SEQUENCE</scope>
    <source>
        <strain evidence="3">CBS 606.72</strain>
    </source>
</reference>
<protein>
    <recommendedName>
        <fullName evidence="2">F-box domain-containing protein</fullName>
    </recommendedName>
</protein>
<dbReference type="EMBL" id="JAULSU010000006">
    <property type="protein sequence ID" value="KAK0614650.1"/>
    <property type="molecule type" value="Genomic_DNA"/>
</dbReference>
<evidence type="ECO:0000313" key="3">
    <source>
        <dbReference type="EMBL" id="KAK0614650.1"/>
    </source>
</evidence>
<dbReference type="Pfam" id="PF00646">
    <property type="entry name" value="F-box"/>
    <property type="match status" value="1"/>
</dbReference>
<keyword evidence="4" id="KW-1185">Reference proteome</keyword>
<comment type="caution">
    <text evidence="3">The sequence shown here is derived from an EMBL/GenBank/DDBJ whole genome shotgun (WGS) entry which is preliminary data.</text>
</comment>
<evidence type="ECO:0000259" key="2">
    <source>
        <dbReference type="SMART" id="SM00256"/>
    </source>
</evidence>
<dbReference type="InterPro" id="IPR001810">
    <property type="entry name" value="F-box_dom"/>
</dbReference>
<proteinExistence type="predicted"/>
<gene>
    <name evidence="3" type="ORF">B0T14DRAFT_312155</name>
</gene>
<feature type="compositionally biased region" description="Acidic residues" evidence="1">
    <location>
        <begin position="251"/>
        <end position="260"/>
    </location>
</feature>
<evidence type="ECO:0000313" key="4">
    <source>
        <dbReference type="Proteomes" id="UP001175000"/>
    </source>
</evidence>
<organism evidence="3 4">
    <name type="scientific">Immersiella caudata</name>
    <dbReference type="NCBI Taxonomy" id="314043"/>
    <lineage>
        <taxon>Eukaryota</taxon>
        <taxon>Fungi</taxon>
        <taxon>Dikarya</taxon>
        <taxon>Ascomycota</taxon>
        <taxon>Pezizomycotina</taxon>
        <taxon>Sordariomycetes</taxon>
        <taxon>Sordariomycetidae</taxon>
        <taxon>Sordariales</taxon>
        <taxon>Lasiosphaeriaceae</taxon>
        <taxon>Immersiella</taxon>
    </lineage>
</organism>
<dbReference type="SMART" id="SM00256">
    <property type="entry name" value="FBOX"/>
    <property type="match status" value="1"/>
</dbReference>
<accession>A0AA39WFV6</accession>
<name>A0AA39WFV6_9PEZI</name>
<dbReference type="InterPro" id="IPR036047">
    <property type="entry name" value="F-box-like_dom_sf"/>
</dbReference>
<evidence type="ECO:0000256" key="1">
    <source>
        <dbReference type="SAM" id="MobiDB-lite"/>
    </source>
</evidence>
<feature type="compositionally biased region" description="Polar residues" evidence="1">
    <location>
        <begin position="264"/>
        <end position="279"/>
    </location>
</feature>
<feature type="domain" description="F-box" evidence="2">
    <location>
        <begin position="540"/>
        <end position="580"/>
    </location>
</feature>
<feature type="compositionally biased region" description="Acidic residues" evidence="1">
    <location>
        <begin position="231"/>
        <end position="243"/>
    </location>
</feature>
<dbReference type="AlphaFoldDB" id="A0AA39WFV6"/>
<dbReference type="SUPFAM" id="SSF81383">
    <property type="entry name" value="F-box domain"/>
    <property type="match status" value="1"/>
</dbReference>
<feature type="region of interest" description="Disordered" evidence="1">
    <location>
        <begin position="227"/>
        <end position="279"/>
    </location>
</feature>
<dbReference type="CDD" id="cd22150">
    <property type="entry name" value="F-box_CeFBXA-like"/>
    <property type="match status" value="1"/>
</dbReference>
<dbReference type="Proteomes" id="UP001175000">
    <property type="component" value="Unassembled WGS sequence"/>
</dbReference>